<dbReference type="InterPro" id="IPR020936">
    <property type="entry name" value="TrhO"/>
</dbReference>
<sequence>MEERGDEVVFFDGRNAFEAKIGKFKDAVIPNTSTTRDFVGEIESGKYDHLKDKPVVTYCTGGIRCEILSSVMKKHGFNEVYQIEGGIARYGNKYGDDGLWQGSLYTFDARMAIDFTDKADVIGRCEKCESPTNKFHSCSEVSCYELILLCETCALIPKNLACFHVVKKGAKSELIG</sequence>
<dbReference type="EMBL" id="CAEZUJ010000085">
    <property type="protein sequence ID" value="CAB4608758.1"/>
    <property type="molecule type" value="Genomic_DNA"/>
</dbReference>
<dbReference type="InterPro" id="IPR022111">
    <property type="entry name" value="Rhodanese_C"/>
</dbReference>
<protein>
    <submittedName>
        <fullName evidence="2">Unannotated protein</fullName>
    </submittedName>
</protein>
<reference evidence="2" key="1">
    <citation type="submission" date="2020-05" db="EMBL/GenBank/DDBJ databases">
        <authorList>
            <person name="Chiriac C."/>
            <person name="Salcher M."/>
            <person name="Ghai R."/>
            <person name="Kavagutti S V."/>
        </authorList>
    </citation>
    <scope>NUCLEOTIDE SEQUENCE</scope>
</reference>
<dbReference type="InterPro" id="IPR036873">
    <property type="entry name" value="Rhodanese-like_dom_sf"/>
</dbReference>
<dbReference type="Pfam" id="PF12368">
    <property type="entry name" value="Rhodanese_C"/>
    <property type="match status" value="1"/>
</dbReference>
<dbReference type="PANTHER" id="PTHR43268">
    <property type="entry name" value="THIOSULFATE SULFURTRANSFERASE/RHODANESE-LIKE DOMAIN-CONTAINING PROTEIN 2"/>
    <property type="match status" value="1"/>
</dbReference>
<dbReference type="SUPFAM" id="SSF52821">
    <property type="entry name" value="Rhodanese/Cell cycle control phosphatase"/>
    <property type="match status" value="1"/>
</dbReference>
<gene>
    <name evidence="2" type="ORF">UFOPK1811_01282</name>
</gene>
<dbReference type="InterPro" id="IPR001763">
    <property type="entry name" value="Rhodanese-like_dom"/>
</dbReference>
<dbReference type="AlphaFoldDB" id="A0A6J6HJB6"/>
<organism evidence="2">
    <name type="scientific">freshwater metagenome</name>
    <dbReference type="NCBI Taxonomy" id="449393"/>
    <lineage>
        <taxon>unclassified sequences</taxon>
        <taxon>metagenomes</taxon>
        <taxon>ecological metagenomes</taxon>
    </lineage>
</organism>
<dbReference type="Gene3D" id="3.40.250.10">
    <property type="entry name" value="Rhodanese-like domain"/>
    <property type="match status" value="1"/>
</dbReference>
<evidence type="ECO:0000259" key="1">
    <source>
        <dbReference type="PROSITE" id="PS50206"/>
    </source>
</evidence>
<proteinExistence type="predicted"/>
<dbReference type="PANTHER" id="PTHR43268:SF3">
    <property type="entry name" value="RHODANESE-LIKE DOMAIN-CONTAINING PROTEIN 7-RELATED"/>
    <property type="match status" value="1"/>
</dbReference>
<dbReference type="Pfam" id="PF00581">
    <property type="entry name" value="Rhodanese"/>
    <property type="match status" value="1"/>
</dbReference>
<dbReference type="SMART" id="SM00450">
    <property type="entry name" value="RHOD"/>
    <property type="match status" value="1"/>
</dbReference>
<name>A0A6J6HJB6_9ZZZZ</name>
<dbReference type="PROSITE" id="PS50206">
    <property type="entry name" value="RHODANESE_3"/>
    <property type="match status" value="1"/>
</dbReference>
<feature type="domain" description="Rhodanese" evidence="1">
    <location>
        <begin position="4"/>
        <end position="99"/>
    </location>
</feature>
<evidence type="ECO:0000313" key="2">
    <source>
        <dbReference type="EMBL" id="CAB4608758.1"/>
    </source>
</evidence>
<accession>A0A6J6HJB6</accession>